<comment type="catalytic activity">
    <reaction evidence="16 17">
        <text>a ubiquinone + NADH + 5 H(+)(in) = a ubiquinol + NAD(+) + 4 H(+)(out)</text>
        <dbReference type="Rhea" id="RHEA:29091"/>
        <dbReference type="Rhea" id="RHEA-COMP:9565"/>
        <dbReference type="Rhea" id="RHEA-COMP:9566"/>
        <dbReference type="ChEBI" id="CHEBI:15378"/>
        <dbReference type="ChEBI" id="CHEBI:16389"/>
        <dbReference type="ChEBI" id="CHEBI:17976"/>
        <dbReference type="ChEBI" id="CHEBI:57540"/>
        <dbReference type="ChEBI" id="CHEBI:57945"/>
        <dbReference type="EC" id="7.1.1.2"/>
    </reaction>
</comment>
<feature type="transmembrane region" description="Helical" evidence="17">
    <location>
        <begin position="90"/>
        <end position="107"/>
    </location>
</feature>
<feature type="transmembrane region" description="Helical" evidence="17">
    <location>
        <begin position="310"/>
        <end position="331"/>
    </location>
</feature>
<feature type="transmembrane region" description="Helical" evidence="17">
    <location>
        <begin position="431"/>
        <end position="454"/>
    </location>
</feature>
<evidence type="ECO:0000256" key="7">
    <source>
        <dbReference type="ARBA" id="ARBA00022660"/>
    </source>
</evidence>
<name>A0A5P9W7J6_9HEXA</name>
<evidence type="ECO:0000256" key="10">
    <source>
        <dbReference type="ARBA" id="ARBA00022982"/>
    </source>
</evidence>
<feature type="transmembrane region" description="Helical" evidence="17">
    <location>
        <begin position="253"/>
        <end position="274"/>
    </location>
</feature>
<feature type="transmembrane region" description="Helical" evidence="17">
    <location>
        <begin position="184"/>
        <end position="202"/>
    </location>
</feature>
<dbReference type="EC" id="7.1.1.2" evidence="4 17"/>
<dbReference type="Pfam" id="PF01059">
    <property type="entry name" value="Oxidored_q5_N"/>
    <property type="match status" value="1"/>
</dbReference>
<keyword evidence="12 17" id="KW-0520">NAD</keyword>
<feature type="transmembrane region" description="Helical" evidence="17">
    <location>
        <begin position="113"/>
        <end position="135"/>
    </location>
</feature>
<accession>A0A5P9W7J6</accession>
<dbReference type="GO" id="GO:0008137">
    <property type="term" value="F:NADH dehydrogenase (ubiquinone) activity"/>
    <property type="evidence" value="ECO:0007669"/>
    <property type="project" value="UniProtKB-UniRule"/>
</dbReference>
<evidence type="ECO:0000256" key="4">
    <source>
        <dbReference type="ARBA" id="ARBA00012944"/>
    </source>
</evidence>
<evidence type="ECO:0000256" key="5">
    <source>
        <dbReference type="ARBA" id="ARBA00021006"/>
    </source>
</evidence>
<dbReference type="InterPro" id="IPR000260">
    <property type="entry name" value="NADH4_N"/>
</dbReference>
<dbReference type="InterPro" id="IPR001750">
    <property type="entry name" value="ND/Mrp_TM"/>
</dbReference>
<dbReference type="GO" id="GO:0031966">
    <property type="term" value="C:mitochondrial membrane"/>
    <property type="evidence" value="ECO:0007669"/>
    <property type="project" value="UniProtKB-SubCell"/>
</dbReference>
<evidence type="ECO:0000256" key="17">
    <source>
        <dbReference type="RuleBase" id="RU003297"/>
    </source>
</evidence>
<evidence type="ECO:0000259" key="19">
    <source>
        <dbReference type="Pfam" id="PF01059"/>
    </source>
</evidence>
<comment type="function">
    <text evidence="17">Core subunit of the mitochondrial membrane respiratory chain NADH dehydrogenase (Complex I) which catalyzes electron transfer from NADH through the respiratory chain, using ubiquinone as an electron acceptor. Essential for the catalytic activity and assembly of complex I.</text>
</comment>
<proteinExistence type="inferred from homology"/>
<feature type="transmembrane region" description="Helical" evidence="17">
    <location>
        <begin position="281"/>
        <end position="304"/>
    </location>
</feature>
<evidence type="ECO:0000256" key="15">
    <source>
        <dbReference type="ARBA" id="ARBA00023136"/>
    </source>
</evidence>
<gene>
    <name evidence="20" type="primary">ND4</name>
</gene>
<keyword evidence="10 17" id="KW-0249">Electron transport</keyword>
<comment type="function">
    <text evidence="1">Core subunit of the mitochondrial membrane respiratory chain NADH dehydrogenase (Complex I) that is believed to belong to the minimal assembly required for catalysis. Complex I functions in the transfer of electrons from NADH to the respiratory chain. The immediate electron acceptor for the enzyme is believed to be ubiquinone.</text>
</comment>
<dbReference type="PRINTS" id="PR01437">
    <property type="entry name" value="NUOXDRDTASE4"/>
</dbReference>
<dbReference type="GO" id="GO:0048039">
    <property type="term" value="F:ubiquinone binding"/>
    <property type="evidence" value="ECO:0007669"/>
    <property type="project" value="TreeGrafter"/>
</dbReference>
<dbReference type="InterPro" id="IPR003918">
    <property type="entry name" value="NADH_UbQ_OxRdtase"/>
</dbReference>
<dbReference type="PANTHER" id="PTHR43507:SF20">
    <property type="entry name" value="NADH-UBIQUINONE OXIDOREDUCTASE CHAIN 4"/>
    <property type="match status" value="1"/>
</dbReference>
<evidence type="ECO:0000256" key="3">
    <source>
        <dbReference type="ARBA" id="ARBA00009025"/>
    </source>
</evidence>
<evidence type="ECO:0000259" key="18">
    <source>
        <dbReference type="Pfam" id="PF00361"/>
    </source>
</evidence>
<dbReference type="AlphaFoldDB" id="A0A5P9W7J6"/>
<evidence type="ECO:0000256" key="8">
    <source>
        <dbReference type="ARBA" id="ARBA00022692"/>
    </source>
</evidence>
<dbReference type="GO" id="GO:0015990">
    <property type="term" value="P:electron transport coupled proton transport"/>
    <property type="evidence" value="ECO:0007669"/>
    <property type="project" value="TreeGrafter"/>
</dbReference>
<organism evidence="20">
    <name type="scientific">Isotomurus maculatus</name>
    <dbReference type="NCBI Taxonomy" id="36143"/>
    <lineage>
        <taxon>Eukaryota</taxon>
        <taxon>Metazoa</taxon>
        <taxon>Ecdysozoa</taxon>
        <taxon>Arthropoda</taxon>
        <taxon>Hexapoda</taxon>
        <taxon>Collembola</taxon>
        <taxon>Entomobryomorpha</taxon>
        <taxon>Isotomoidea</taxon>
        <taxon>Isotomidae</taxon>
        <taxon>Isotominae</taxon>
        <taxon>Isotomurus</taxon>
    </lineage>
</organism>
<feature type="domain" description="NADH:ubiquinone oxidoreductase chain 4 N-terminal" evidence="19">
    <location>
        <begin position="1"/>
        <end position="106"/>
    </location>
</feature>
<evidence type="ECO:0000256" key="13">
    <source>
        <dbReference type="ARBA" id="ARBA00023075"/>
    </source>
</evidence>
<keyword evidence="8 17" id="KW-0812">Transmembrane</keyword>
<sequence length="455" mass="49971">MMKFIFYGLGVLLAICGSGVGINLWLGVGCLVLSFMLFNFMNLVGPSFFSAGYGMLFDSSSFGLVSLSFWVTLLMLLASYKVYANHEKSAVFCLLVVGLLLVLVLTFTVSDFLYFYFFFEASLIPTLLIIIGWGYQPERLQAGVYFLFYTLTVSLPLLLSILWVDKMFFSCSALSGEVVLKIGGSGLLGGAVMLALTMAFLVKLPMFFTHLWLPKAHVEAPVAGSMILAGVLLKLGGYGLFSILGLVQAPSMGLVSAIYSVSLLGMGFVGLMCCRLNDFKALVAYSSVAHMAMVICGVLSFYVWGFNGSLMMMISHGLASSGLFCIVNMYYERLGSRSFYINRGLILVLPVLCLMIFMLSAANMAAPPTINLASEIFLMMSIMSYDTAMMLVFPLGSFLGAVFTLFMFSYSQHGKSYFLGYSFSMSNFRELHTLVCHLAPVNFLILSGDFYMIFL</sequence>
<keyword evidence="9" id="KW-1278">Translocase</keyword>
<keyword evidence="11 17" id="KW-1133">Transmembrane helix</keyword>
<evidence type="ECO:0000256" key="6">
    <source>
        <dbReference type="ARBA" id="ARBA00022448"/>
    </source>
</evidence>
<keyword evidence="7 17" id="KW-0679">Respiratory chain</keyword>
<dbReference type="GO" id="GO:0003954">
    <property type="term" value="F:NADH dehydrogenase activity"/>
    <property type="evidence" value="ECO:0007669"/>
    <property type="project" value="TreeGrafter"/>
</dbReference>
<evidence type="ECO:0000256" key="1">
    <source>
        <dbReference type="ARBA" id="ARBA00003257"/>
    </source>
</evidence>
<feature type="transmembrane region" description="Helical" evidence="17">
    <location>
        <begin position="142"/>
        <end position="164"/>
    </location>
</feature>
<keyword evidence="14 17" id="KW-0496">Mitochondrion</keyword>
<dbReference type="PANTHER" id="PTHR43507">
    <property type="entry name" value="NADH-UBIQUINONE OXIDOREDUCTASE CHAIN 4"/>
    <property type="match status" value="1"/>
</dbReference>
<keyword evidence="6 17" id="KW-0813">Transport</keyword>
<feature type="transmembrane region" description="Helical" evidence="17">
    <location>
        <begin position="7"/>
        <end position="40"/>
    </location>
</feature>
<feature type="transmembrane region" description="Helical" evidence="17">
    <location>
        <begin position="343"/>
        <end position="367"/>
    </location>
</feature>
<dbReference type="Pfam" id="PF00361">
    <property type="entry name" value="Proton_antipo_M"/>
    <property type="match status" value="1"/>
</dbReference>
<evidence type="ECO:0000313" key="20">
    <source>
        <dbReference type="EMBL" id="QFX74501.1"/>
    </source>
</evidence>
<protein>
    <recommendedName>
        <fullName evidence="5 17">NADH-ubiquinone oxidoreductase chain 4</fullName>
        <ecNumber evidence="4 17">7.1.1.2</ecNumber>
    </recommendedName>
</protein>
<evidence type="ECO:0000256" key="14">
    <source>
        <dbReference type="ARBA" id="ARBA00023128"/>
    </source>
</evidence>
<dbReference type="GO" id="GO:0042773">
    <property type="term" value="P:ATP synthesis coupled electron transport"/>
    <property type="evidence" value="ECO:0007669"/>
    <property type="project" value="InterPro"/>
</dbReference>
<feature type="transmembrane region" description="Helical" evidence="17">
    <location>
        <begin position="387"/>
        <end position="410"/>
    </location>
</feature>
<evidence type="ECO:0000256" key="11">
    <source>
        <dbReference type="ARBA" id="ARBA00022989"/>
    </source>
</evidence>
<keyword evidence="13 17" id="KW-0830">Ubiquinone</keyword>
<evidence type="ECO:0000256" key="16">
    <source>
        <dbReference type="ARBA" id="ARBA00049551"/>
    </source>
</evidence>
<evidence type="ECO:0000256" key="2">
    <source>
        <dbReference type="ARBA" id="ARBA00004225"/>
    </source>
</evidence>
<feature type="transmembrane region" description="Helical" evidence="17">
    <location>
        <begin position="222"/>
        <end position="247"/>
    </location>
</feature>
<comment type="subcellular location">
    <subcellularLocation>
        <location evidence="2 17">Mitochondrion membrane</location>
        <topology evidence="2 17">Multi-pass membrane protein</topology>
    </subcellularLocation>
</comment>
<feature type="domain" description="NADH:quinone oxidoreductase/Mrp antiporter transmembrane" evidence="18">
    <location>
        <begin position="111"/>
        <end position="399"/>
    </location>
</feature>
<keyword evidence="15 17" id="KW-0472">Membrane</keyword>
<evidence type="ECO:0000256" key="9">
    <source>
        <dbReference type="ARBA" id="ARBA00022967"/>
    </source>
</evidence>
<comment type="similarity">
    <text evidence="3 17">Belongs to the complex I subunit 4 family.</text>
</comment>
<geneLocation type="mitochondrion" evidence="20"/>
<dbReference type="EMBL" id="MK509021">
    <property type="protein sequence ID" value="QFX74501.1"/>
    <property type="molecule type" value="Genomic_DNA"/>
</dbReference>
<dbReference type="PROSITE" id="PS51257">
    <property type="entry name" value="PROKAR_LIPOPROTEIN"/>
    <property type="match status" value="1"/>
</dbReference>
<reference evidence="20" key="1">
    <citation type="journal article" date="2019" name="Mitochondrial DNA Part B Resour">
        <title>The complete mitogenome of Isotomurus maculatus: a widespread species that is invading the sub-Antarctic region.</title>
        <authorList>
            <person name="Jagatap H."/>
            <person name="Monsanto D.M."/>
            <person name="van Vuuren B.J."/>
            <person name="Parbhu S.P."/>
            <person name="Dinoi A."/>
            <person name="Janion-Scheepers C."/>
            <person name="Sekar S."/>
            <person name="Teske P.R."/>
            <person name="Emami-Khoyi A."/>
        </authorList>
    </citation>
    <scope>NUCLEOTIDE SEQUENCE</scope>
</reference>
<evidence type="ECO:0000256" key="12">
    <source>
        <dbReference type="ARBA" id="ARBA00023027"/>
    </source>
</evidence>
<feature type="transmembrane region" description="Helical" evidence="17">
    <location>
        <begin position="60"/>
        <end position="78"/>
    </location>
</feature>